<organism evidence="3 4">
    <name type="scientific">Salibacterium qingdaonense</name>
    <dbReference type="NCBI Taxonomy" id="266892"/>
    <lineage>
        <taxon>Bacteria</taxon>
        <taxon>Bacillati</taxon>
        <taxon>Bacillota</taxon>
        <taxon>Bacilli</taxon>
        <taxon>Bacillales</taxon>
        <taxon>Bacillaceae</taxon>
    </lineage>
</organism>
<dbReference type="Proteomes" id="UP000199668">
    <property type="component" value="Unassembled WGS sequence"/>
</dbReference>
<evidence type="ECO:0000313" key="3">
    <source>
        <dbReference type="EMBL" id="SFM32451.1"/>
    </source>
</evidence>
<dbReference type="InterPro" id="IPR025424">
    <property type="entry name" value="YrhK_domain"/>
</dbReference>
<gene>
    <name evidence="3" type="ORF">SAMN04488054_13322</name>
</gene>
<keyword evidence="4" id="KW-1185">Reference proteome</keyword>
<proteinExistence type="predicted"/>
<feature type="transmembrane region" description="Helical" evidence="1">
    <location>
        <begin position="56"/>
        <end position="74"/>
    </location>
</feature>
<reference evidence="3 4" key="1">
    <citation type="submission" date="2016-10" db="EMBL/GenBank/DDBJ databases">
        <authorList>
            <person name="de Groot N.N."/>
        </authorList>
    </citation>
    <scope>NUCLEOTIDE SEQUENCE [LARGE SCALE GENOMIC DNA]</scope>
    <source>
        <strain evidence="3 4">CGMCC 1.6134</strain>
    </source>
</reference>
<dbReference type="Pfam" id="PF14145">
    <property type="entry name" value="YrhK"/>
    <property type="match status" value="1"/>
</dbReference>
<accession>A0A1I4PXA7</accession>
<dbReference type="RefSeq" id="WP_245737046.1">
    <property type="nucleotide sequence ID" value="NZ_FOTY01000033.1"/>
</dbReference>
<feature type="domain" description="YrhK" evidence="2">
    <location>
        <begin position="24"/>
        <end position="79"/>
    </location>
</feature>
<evidence type="ECO:0000259" key="2">
    <source>
        <dbReference type="Pfam" id="PF14145"/>
    </source>
</evidence>
<evidence type="ECO:0000313" key="4">
    <source>
        <dbReference type="Proteomes" id="UP000199668"/>
    </source>
</evidence>
<protein>
    <submittedName>
        <fullName evidence="3">YrhK-like protein</fullName>
    </submittedName>
</protein>
<name>A0A1I4PXA7_9BACI</name>
<keyword evidence="1" id="KW-1133">Transmembrane helix</keyword>
<dbReference type="AlphaFoldDB" id="A0A1I4PXA7"/>
<dbReference type="EMBL" id="FOTY01000033">
    <property type="protein sequence ID" value="SFM32451.1"/>
    <property type="molecule type" value="Genomic_DNA"/>
</dbReference>
<evidence type="ECO:0000256" key="1">
    <source>
        <dbReference type="SAM" id="Phobius"/>
    </source>
</evidence>
<feature type="transmembrane region" description="Helical" evidence="1">
    <location>
        <begin position="27"/>
        <end position="50"/>
    </location>
</feature>
<dbReference type="STRING" id="266892.SAMN04488054_13322"/>
<keyword evidence="1" id="KW-0472">Membrane</keyword>
<keyword evidence="1" id="KW-0812">Transmembrane</keyword>
<sequence length="95" mass="11344">MSQKQPKENYVDISLGRYEFFFQKRYTVLNTVNDFLIGLEFLIGSFFFFSEPLKDAGIWLFVIGSFQLIIRPAIRLVHDFHLKKHVEQRKKKKDS</sequence>